<gene>
    <name evidence="5" type="primary">drrA_3</name>
    <name evidence="5" type="ORF">Mrose_02834</name>
</gene>
<dbReference type="SUPFAM" id="SSF52540">
    <property type="entry name" value="P-loop containing nucleoside triphosphate hydrolases"/>
    <property type="match status" value="1"/>
</dbReference>
<evidence type="ECO:0000256" key="2">
    <source>
        <dbReference type="ARBA" id="ARBA00022741"/>
    </source>
</evidence>
<evidence type="ECO:0000313" key="5">
    <source>
        <dbReference type="EMBL" id="RIH83945.1"/>
    </source>
</evidence>
<keyword evidence="6" id="KW-1185">Reference proteome</keyword>
<dbReference type="InterPro" id="IPR003439">
    <property type="entry name" value="ABC_transporter-like_ATP-bd"/>
</dbReference>
<name>A0A399EIJ0_9DEIN</name>
<dbReference type="InterPro" id="IPR027417">
    <property type="entry name" value="P-loop_NTPase"/>
</dbReference>
<comment type="caution">
    <text evidence="5">The sequence shown here is derived from an EMBL/GenBank/DDBJ whole genome shotgun (WGS) entry which is preliminary data.</text>
</comment>
<dbReference type="AlphaFoldDB" id="A0A399EIJ0"/>
<dbReference type="GO" id="GO:0016887">
    <property type="term" value="F:ATP hydrolysis activity"/>
    <property type="evidence" value="ECO:0007669"/>
    <property type="project" value="InterPro"/>
</dbReference>
<dbReference type="InterPro" id="IPR017871">
    <property type="entry name" value="ABC_transporter-like_CS"/>
</dbReference>
<keyword evidence="1" id="KW-0813">Transport</keyword>
<dbReference type="CDD" id="cd03230">
    <property type="entry name" value="ABC_DR_subfamily_A"/>
    <property type="match status" value="1"/>
</dbReference>
<accession>A0A399EIJ0</accession>
<dbReference type="PANTHER" id="PTHR42711:SF17">
    <property type="entry name" value="ABC TRANSPORTER ATP-BINDING PROTEIN"/>
    <property type="match status" value="1"/>
</dbReference>
<evidence type="ECO:0000313" key="6">
    <source>
        <dbReference type="Proteomes" id="UP000265341"/>
    </source>
</evidence>
<dbReference type="PROSITE" id="PS50893">
    <property type="entry name" value="ABC_TRANSPORTER_2"/>
    <property type="match status" value="1"/>
</dbReference>
<dbReference type="PANTHER" id="PTHR42711">
    <property type="entry name" value="ABC TRANSPORTER ATP-BINDING PROTEIN"/>
    <property type="match status" value="1"/>
</dbReference>
<dbReference type="SMART" id="SM00382">
    <property type="entry name" value="AAA"/>
    <property type="match status" value="1"/>
</dbReference>
<evidence type="ECO:0000259" key="4">
    <source>
        <dbReference type="PROSITE" id="PS50893"/>
    </source>
</evidence>
<reference evidence="5 6" key="1">
    <citation type="submission" date="2018-08" db="EMBL/GenBank/DDBJ databases">
        <title>Meiothermus roseus NBRC 110900 genome sequencing project.</title>
        <authorList>
            <person name="Da Costa M.S."/>
            <person name="Albuquerque L."/>
            <person name="Raposo P."/>
            <person name="Froufe H.J.C."/>
            <person name="Barroso C.S."/>
            <person name="Egas C."/>
        </authorList>
    </citation>
    <scope>NUCLEOTIDE SEQUENCE [LARGE SCALE GENOMIC DNA]</scope>
    <source>
        <strain evidence="5 6">NBRC 110900</strain>
    </source>
</reference>
<dbReference type="EMBL" id="QWLA01000066">
    <property type="protein sequence ID" value="RIH83945.1"/>
    <property type="molecule type" value="Genomic_DNA"/>
</dbReference>
<dbReference type="InterPro" id="IPR003593">
    <property type="entry name" value="AAA+_ATPase"/>
</dbReference>
<protein>
    <submittedName>
        <fullName evidence="5">Daunorubicin/doxorubicin resistance ATP-binding protein DrrA</fullName>
        <ecNumber evidence="5">3.6.3.-</ecNumber>
    </submittedName>
</protein>
<dbReference type="Gene3D" id="3.40.50.300">
    <property type="entry name" value="P-loop containing nucleotide triphosphate hydrolases"/>
    <property type="match status" value="1"/>
</dbReference>
<keyword evidence="3 5" id="KW-0067">ATP-binding</keyword>
<dbReference type="EC" id="3.6.3.-" evidence="5"/>
<evidence type="ECO:0000256" key="1">
    <source>
        <dbReference type="ARBA" id="ARBA00022448"/>
    </source>
</evidence>
<dbReference type="RefSeq" id="WP_119279371.1">
    <property type="nucleotide sequence ID" value="NZ_QWLA01000066.1"/>
</dbReference>
<keyword evidence="5" id="KW-0378">Hydrolase</keyword>
<proteinExistence type="predicted"/>
<dbReference type="InterPro" id="IPR050763">
    <property type="entry name" value="ABC_transporter_ATP-binding"/>
</dbReference>
<dbReference type="GO" id="GO:0005524">
    <property type="term" value="F:ATP binding"/>
    <property type="evidence" value="ECO:0007669"/>
    <property type="project" value="UniProtKB-KW"/>
</dbReference>
<dbReference type="PROSITE" id="PS00211">
    <property type="entry name" value="ABC_TRANSPORTER_1"/>
    <property type="match status" value="1"/>
</dbReference>
<sequence length="307" mass="33301">MVRSLTDVVHRPPSPVVLEQVSKHYGSVKALDNVSLEVRPGEVLALLGPNGAGKSTAISLLAGLRKADSGKAWLFGLDPRDPKARVNLGVTPQETGLPNELRVEEVLDLVQAYYPDPMPREELLERFGLAGLERRQCGGLSGGQKRRLAVALAFAGNPRLVILDEPTTGLDVEARRSLWEGVKQYQAQGGTVLLTTHYLEEAEALASRIAVIDHGRIIAEGTVAQIKARVGLRQVRFRAAEVPPLEGVSKLEHRGGSFVLYTPDSDAVVRQLVGQATFSDLEVQPVSLEEAFIVLTGDSRREAKGER</sequence>
<keyword evidence="2" id="KW-0547">Nucleotide-binding</keyword>
<evidence type="ECO:0000256" key="3">
    <source>
        <dbReference type="ARBA" id="ARBA00022840"/>
    </source>
</evidence>
<dbReference type="Pfam" id="PF00005">
    <property type="entry name" value="ABC_tran"/>
    <property type="match status" value="1"/>
</dbReference>
<dbReference type="Proteomes" id="UP000265341">
    <property type="component" value="Unassembled WGS sequence"/>
</dbReference>
<feature type="domain" description="ABC transporter" evidence="4">
    <location>
        <begin position="16"/>
        <end position="239"/>
    </location>
</feature>
<organism evidence="5 6">
    <name type="scientific">Calidithermus roseus</name>
    <dbReference type="NCBI Taxonomy" id="1644118"/>
    <lineage>
        <taxon>Bacteria</taxon>
        <taxon>Thermotogati</taxon>
        <taxon>Deinococcota</taxon>
        <taxon>Deinococci</taxon>
        <taxon>Thermales</taxon>
        <taxon>Thermaceae</taxon>
        <taxon>Calidithermus</taxon>
    </lineage>
</organism>
<dbReference type="OrthoDB" id="24472at2"/>